<evidence type="ECO:0000259" key="9">
    <source>
        <dbReference type="PROSITE" id="PS50928"/>
    </source>
</evidence>
<evidence type="ECO:0000256" key="3">
    <source>
        <dbReference type="ARBA" id="ARBA00022475"/>
    </source>
</evidence>
<keyword evidence="2 8" id="KW-0813">Transport</keyword>
<name>A0A2T6C8S4_9BACL</name>
<comment type="similarity">
    <text evidence="8">Belongs to the binding-protein-dependent transport system permease family.</text>
</comment>
<sequence>MSRRLFHRFHRVAVFLFILFIVVPFIPLLLWSVSAGWRWPHVLPESFSLRAWTYLFSPSSGLWESMGVSLQVAIVVTLINLLIAVPAANALARYRFWGKRGVEALMYAPLVVPPYVAIMGLHLTFIRWNVTETVAGVVLAHLVPTLPYMLRPLVISYRTLGFQWEDQARMLGASAWARFRHVVLPHLLPGIAAGVGLSLLVSLSEYLLTLLIGGGLIRTFPLLLFPFLNGGDPAIGAALSLVFAGMTAGLLITTEWLLRRCYGDSHRTQPF</sequence>
<comment type="subcellular location">
    <subcellularLocation>
        <location evidence="1">Cell inner membrane</location>
        <topology evidence="1">Multi-pass membrane protein</topology>
    </subcellularLocation>
    <subcellularLocation>
        <location evidence="8">Cell membrane</location>
        <topology evidence="8">Multi-pass membrane protein</topology>
    </subcellularLocation>
</comment>
<evidence type="ECO:0000313" key="10">
    <source>
        <dbReference type="EMBL" id="PTX64721.1"/>
    </source>
</evidence>
<evidence type="ECO:0000256" key="1">
    <source>
        <dbReference type="ARBA" id="ARBA00004429"/>
    </source>
</evidence>
<evidence type="ECO:0000256" key="7">
    <source>
        <dbReference type="ARBA" id="ARBA00023136"/>
    </source>
</evidence>
<keyword evidence="5 8" id="KW-0812">Transmembrane</keyword>
<organism evidence="10 11">
    <name type="scientific">Melghirimyces profundicolus</name>
    <dbReference type="NCBI Taxonomy" id="1242148"/>
    <lineage>
        <taxon>Bacteria</taxon>
        <taxon>Bacillati</taxon>
        <taxon>Bacillota</taxon>
        <taxon>Bacilli</taxon>
        <taxon>Bacillales</taxon>
        <taxon>Thermoactinomycetaceae</taxon>
        <taxon>Melghirimyces</taxon>
    </lineage>
</organism>
<accession>A0A2T6C8S4</accession>
<dbReference type="SUPFAM" id="SSF161098">
    <property type="entry name" value="MetI-like"/>
    <property type="match status" value="1"/>
</dbReference>
<feature type="transmembrane region" description="Helical" evidence="8">
    <location>
        <begin position="104"/>
        <end position="128"/>
    </location>
</feature>
<evidence type="ECO:0000256" key="5">
    <source>
        <dbReference type="ARBA" id="ARBA00022692"/>
    </source>
</evidence>
<gene>
    <name evidence="10" type="ORF">C8P63_102216</name>
</gene>
<dbReference type="CDD" id="cd06261">
    <property type="entry name" value="TM_PBP2"/>
    <property type="match status" value="1"/>
</dbReference>
<reference evidence="10 11" key="1">
    <citation type="submission" date="2018-04" db="EMBL/GenBank/DDBJ databases">
        <title>Genomic Encyclopedia of Archaeal and Bacterial Type Strains, Phase II (KMG-II): from individual species to whole genera.</title>
        <authorList>
            <person name="Goeker M."/>
        </authorList>
    </citation>
    <scope>NUCLEOTIDE SEQUENCE [LARGE SCALE GENOMIC DNA]</scope>
    <source>
        <strain evidence="10 11">DSM 45787</strain>
    </source>
</reference>
<dbReference type="Gene3D" id="1.10.3720.10">
    <property type="entry name" value="MetI-like"/>
    <property type="match status" value="1"/>
</dbReference>
<dbReference type="Pfam" id="PF00528">
    <property type="entry name" value="BPD_transp_1"/>
    <property type="match status" value="1"/>
</dbReference>
<dbReference type="PANTHER" id="PTHR43357:SF4">
    <property type="entry name" value="INNER MEMBRANE ABC TRANSPORTER PERMEASE PROTEIN YDCV"/>
    <property type="match status" value="1"/>
</dbReference>
<keyword evidence="11" id="KW-1185">Reference proteome</keyword>
<feature type="transmembrane region" description="Helical" evidence="8">
    <location>
        <begin position="12"/>
        <end position="33"/>
    </location>
</feature>
<evidence type="ECO:0000313" key="11">
    <source>
        <dbReference type="Proteomes" id="UP000244240"/>
    </source>
</evidence>
<dbReference type="GO" id="GO:0055085">
    <property type="term" value="P:transmembrane transport"/>
    <property type="evidence" value="ECO:0007669"/>
    <property type="project" value="InterPro"/>
</dbReference>
<keyword evidence="7 8" id="KW-0472">Membrane</keyword>
<dbReference type="RefSeq" id="WP_108021772.1">
    <property type="nucleotide sequence ID" value="NZ_QBKR01000002.1"/>
</dbReference>
<feature type="transmembrane region" description="Helical" evidence="8">
    <location>
        <begin position="68"/>
        <end position="92"/>
    </location>
</feature>
<dbReference type="PROSITE" id="PS50928">
    <property type="entry name" value="ABC_TM1"/>
    <property type="match status" value="1"/>
</dbReference>
<keyword evidence="4" id="KW-0997">Cell inner membrane</keyword>
<dbReference type="GO" id="GO:0005886">
    <property type="term" value="C:plasma membrane"/>
    <property type="evidence" value="ECO:0007669"/>
    <property type="project" value="UniProtKB-SubCell"/>
</dbReference>
<proteinExistence type="inferred from homology"/>
<dbReference type="EMBL" id="QBKR01000002">
    <property type="protein sequence ID" value="PTX64721.1"/>
    <property type="molecule type" value="Genomic_DNA"/>
</dbReference>
<feature type="transmembrane region" description="Helical" evidence="8">
    <location>
        <begin position="134"/>
        <end position="150"/>
    </location>
</feature>
<dbReference type="PANTHER" id="PTHR43357">
    <property type="entry name" value="INNER MEMBRANE ABC TRANSPORTER PERMEASE PROTEIN YDCV"/>
    <property type="match status" value="1"/>
</dbReference>
<feature type="domain" description="ABC transmembrane type-1" evidence="9">
    <location>
        <begin position="66"/>
        <end position="252"/>
    </location>
</feature>
<protein>
    <submittedName>
        <fullName evidence="10">Putative spermidine/putrescine transport system permease protein</fullName>
    </submittedName>
</protein>
<dbReference type="InterPro" id="IPR035906">
    <property type="entry name" value="MetI-like_sf"/>
</dbReference>
<dbReference type="OrthoDB" id="9782004at2"/>
<dbReference type="InterPro" id="IPR000515">
    <property type="entry name" value="MetI-like"/>
</dbReference>
<keyword evidence="6 8" id="KW-1133">Transmembrane helix</keyword>
<evidence type="ECO:0000256" key="8">
    <source>
        <dbReference type="RuleBase" id="RU363032"/>
    </source>
</evidence>
<dbReference type="AlphaFoldDB" id="A0A2T6C8S4"/>
<evidence type="ECO:0000256" key="4">
    <source>
        <dbReference type="ARBA" id="ARBA00022519"/>
    </source>
</evidence>
<evidence type="ECO:0000256" key="2">
    <source>
        <dbReference type="ARBA" id="ARBA00022448"/>
    </source>
</evidence>
<keyword evidence="3" id="KW-1003">Cell membrane</keyword>
<dbReference type="Proteomes" id="UP000244240">
    <property type="component" value="Unassembled WGS sequence"/>
</dbReference>
<comment type="caution">
    <text evidence="10">The sequence shown here is derived from an EMBL/GenBank/DDBJ whole genome shotgun (WGS) entry which is preliminary data.</text>
</comment>
<evidence type="ECO:0000256" key="6">
    <source>
        <dbReference type="ARBA" id="ARBA00022989"/>
    </source>
</evidence>
<feature type="transmembrane region" description="Helical" evidence="8">
    <location>
        <begin position="234"/>
        <end position="258"/>
    </location>
</feature>
<feature type="transmembrane region" description="Helical" evidence="8">
    <location>
        <begin position="206"/>
        <end position="228"/>
    </location>
</feature>